<gene>
    <name evidence="2" type="ORF">NN4_49290</name>
</gene>
<evidence type="ECO:0000259" key="1">
    <source>
        <dbReference type="Pfam" id="PF03235"/>
    </source>
</evidence>
<dbReference type="Proteomes" id="UP000321424">
    <property type="component" value="Unassembled WGS sequence"/>
</dbReference>
<organism evidence="2 3">
    <name type="scientific">Nocardia ninae NBRC 108245</name>
    <dbReference type="NCBI Taxonomy" id="1210091"/>
    <lineage>
        <taxon>Bacteria</taxon>
        <taxon>Bacillati</taxon>
        <taxon>Actinomycetota</taxon>
        <taxon>Actinomycetes</taxon>
        <taxon>Mycobacteriales</taxon>
        <taxon>Nocardiaceae</taxon>
        <taxon>Nocardia</taxon>
    </lineage>
</organism>
<dbReference type="Pfam" id="PF03235">
    <property type="entry name" value="GmrSD_N"/>
    <property type="match status" value="1"/>
</dbReference>
<evidence type="ECO:0000313" key="2">
    <source>
        <dbReference type="EMBL" id="GEM40410.1"/>
    </source>
</evidence>
<dbReference type="RefSeq" id="WP_186818606.1">
    <property type="nucleotide sequence ID" value="NZ_BJXA01000036.1"/>
</dbReference>
<protein>
    <recommendedName>
        <fullName evidence="1">GmrSD restriction endonucleases N-terminal domain-containing protein</fullName>
    </recommendedName>
</protein>
<name>A0A511MIC2_9NOCA</name>
<dbReference type="InterPro" id="IPR004919">
    <property type="entry name" value="GmrSD_N"/>
</dbReference>
<accession>A0A511MIC2</accession>
<dbReference type="AlphaFoldDB" id="A0A511MIC2"/>
<keyword evidence="3" id="KW-1185">Reference proteome</keyword>
<comment type="caution">
    <text evidence="2">The sequence shown here is derived from an EMBL/GenBank/DDBJ whole genome shotgun (WGS) entry which is preliminary data.</text>
</comment>
<reference evidence="2 3" key="1">
    <citation type="submission" date="2019-07" db="EMBL/GenBank/DDBJ databases">
        <title>Whole genome shotgun sequence of Nocardia ninae NBRC 108245.</title>
        <authorList>
            <person name="Hosoyama A."/>
            <person name="Uohara A."/>
            <person name="Ohji S."/>
            <person name="Ichikawa N."/>
        </authorList>
    </citation>
    <scope>NUCLEOTIDE SEQUENCE [LARGE SCALE GENOMIC DNA]</scope>
    <source>
        <strain evidence="2 3">NBRC 108245</strain>
    </source>
</reference>
<dbReference type="PANTHER" id="PTHR35149:SF2">
    <property type="entry name" value="DUF262 DOMAIN-CONTAINING PROTEIN"/>
    <property type="match status" value="1"/>
</dbReference>
<feature type="domain" description="GmrSD restriction endonucleases N-terminal" evidence="1">
    <location>
        <begin position="1"/>
        <end position="73"/>
    </location>
</feature>
<evidence type="ECO:0000313" key="3">
    <source>
        <dbReference type="Proteomes" id="UP000321424"/>
    </source>
</evidence>
<sequence>MPDYQRGYAWDSQQRTEFLEDLEILGPNREHFTGLVVLHDQGDKLDSEGKSYRVYDVVDGQQRLTTIVLLLDAVRRAGQTHASKLRRCNQPAS</sequence>
<dbReference type="EMBL" id="BJXA01000036">
    <property type="protein sequence ID" value="GEM40410.1"/>
    <property type="molecule type" value="Genomic_DNA"/>
</dbReference>
<proteinExistence type="predicted"/>
<dbReference type="PANTHER" id="PTHR35149">
    <property type="entry name" value="SLL5132 PROTEIN"/>
    <property type="match status" value="1"/>
</dbReference>